<feature type="non-terminal residue" evidence="1">
    <location>
        <position position="1"/>
    </location>
</feature>
<evidence type="ECO:0000313" key="1">
    <source>
        <dbReference type="EMBL" id="PVI05404.1"/>
    </source>
</evidence>
<gene>
    <name evidence="1" type="ORF">DM02DRAFT_516868</name>
</gene>
<sequence length="214" mass="23933">DFPREKSHQATMTSTPSTPQQIYYTTHKETLRSIIQTDHFSDSVPPALVSTWLAALDPTSTIPLPPDIKGLYGGDLRSSIPIELAHDSYKYVLHESDAAKSELYARRMLISLALLDLNTLGERDPTLASLALWHKALALLRVEGAVEELGETLRRYEKVRRRSSVSDQKIPTPERLKARLGRLAEGLQRKDIVGFLDSGGSENCARPTFHEKET</sequence>
<proteinExistence type="predicted"/>
<dbReference type="Proteomes" id="UP000244855">
    <property type="component" value="Unassembled WGS sequence"/>
</dbReference>
<protein>
    <submittedName>
        <fullName evidence="1">Uncharacterized protein</fullName>
    </submittedName>
</protein>
<accession>A0A2V1E6T3</accession>
<dbReference type="AlphaFoldDB" id="A0A2V1E6T3"/>
<name>A0A2V1E6T3_9PLEO</name>
<dbReference type="EMBL" id="KZ805314">
    <property type="protein sequence ID" value="PVI05404.1"/>
    <property type="molecule type" value="Genomic_DNA"/>
</dbReference>
<evidence type="ECO:0000313" key="2">
    <source>
        <dbReference type="Proteomes" id="UP000244855"/>
    </source>
</evidence>
<reference evidence="1 2" key="1">
    <citation type="journal article" date="2018" name="Sci. Rep.">
        <title>Comparative genomics provides insights into the lifestyle and reveals functional heterogeneity of dark septate endophytic fungi.</title>
        <authorList>
            <person name="Knapp D.G."/>
            <person name="Nemeth J.B."/>
            <person name="Barry K."/>
            <person name="Hainaut M."/>
            <person name="Henrissat B."/>
            <person name="Johnson J."/>
            <person name="Kuo A."/>
            <person name="Lim J.H.P."/>
            <person name="Lipzen A."/>
            <person name="Nolan M."/>
            <person name="Ohm R.A."/>
            <person name="Tamas L."/>
            <person name="Grigoriev I.V."/>
            <person name="Spatafora J.W."/>
            <person name="Nagy L.G."/>
            <person name="Kovacs G.M."/>
        </authorList>
    </citation>
    <scope>NUCLEOTIDE SEQUENCE [LARGE SCALE GENOMIC DNA]</scope>
    <source>
        <strain evidence="1 2">DSE2036</strain>
    </source>
</reference>
<keyword evidence="2" id="KW-1185">Reference proteome</keyword>
<dbReference type="OrthoDB" id="5139395at2759"/>
<organism evidence="1 2">
    <name type="scientific">Periconia macrospinosa</name>
    <dbReference type="NCBI Taxonomy" id="97972"/>
    <lineage>
        <taxon>Eukaryota</taxon>
        <taxon>Fungi</taxon>
        <taxon>Dikarya</taxon>
        <taxon>Ascomycota</taxon>
        <taxon>Pezizomycotina</taxon>
        <taxon>Dothideomycetes</taxon>
        <taxon>Pleosporomycetidae</taxon>
        <taxon>Pleosporales</taxon>
        <taxon>Massarineae</taxon>
        <taxon>Periconiaceae</taxon>
        <taxon>Periconia</taxon>
    </lineage>
</organism>